<feature type="domain" description="Co-chaperone HscB C-terminal oligomerisation" evidence="3">
    <location>
        <begin position="1"/>
        <end position="67"/>
    </location>
</feature>
<keyword evidence="5" id="KW-1185">Reference proteome</keyword>
<organism evidence="4 5">
    <name type="scientific">Smittium culicis</name>
    <dbReference type="NCBI Taxonomy" id="133412"/>
    <lineage>
        <taxon>Eukaryota</taxon>
        <taxon>Fungi</taxon>
        <taxon>Fungi incertae sedis</taxon>
        <taxon>Zoopagomycota</taxon>
        <taxon>Kickxellomycotina</taxon>
        <taxon>Harpellomycetes</taxon>
        <taxon>Harpellales</taxon>
        <taxon>Legeriomycetaceae</taxon>
        <taxon>Smittium</taxon>
    </lineage>
</organism>
<dbReference type="OrthoDB" id="448954at2759"/>
<proteinExistence type="inferred from homology"/>
<evidence type="ECO:0000256" key="2">
    <source>
        <dbReference type="ARBA" id="ARBA00023186"/>
    </source>
</evidence>
<dbReference type="GO" id="GO:0005739">
    <property type="term" value="C:mitochondrion"/>
    <property type="evidence" value="ECO:0007669"/>
    <property type="project" value="TreeGrafter"/>
</dbReference>
<name>A0A1R1Y1K3_9FUNG</name>
<dbReference type="Proteomes" id="UP000187283">
    <property type="component" value="Unassembled WGS sequence"/>
</dbReference>
<dbReference type="AlphaFoldDB" id="A0A1R1Y1K3"/>
<dbReference type="GO" id="GO:0044571">
    <property type="term" value="P:[2Fe-2S] cluster assembly"/>
    <property type="evidence" value="ECO:0007669"/>
    <property type="project" value="InterPro"/>
</dbReference>
<comment type="caution">
    <text evidence="4">The sequence shown here is derived from an EMBL/GenBank/DDBJ whole genome shotgun (WGS) entry which is preliminary data.</text>
</comment>
<comment type="similarity">
    <text evidence="1">Belongs to the HscB family.</text>
</comment>
<dbReference type="EMBL" id="LSSN01001153">
    <property type="protein sequence ID" value="OMJ20788.1"/>
    <property type="molecule type" value="Genomic_DNA"/>
</dbReference>
<dbReference type="InterPro" id="IPR036386">
    <property type="entry name" value="HscB_C_sf"/>
</dbReference>
<dbReference type="InterPro" id="IPR004640">
    <property type="entry name" value="HscB"/>
</dbReference>
<dbReference type="GO" id="GO:0001671">
    <property type="term" value="F:ATPase activator activity"/>
    <property type="evidence" value="ECO:0007669"/>
    <property type="project" value="InterPro"/>
</dbReference>
<dbReference type="InterPro" id="IPR009073">
    <property type="entry name" value="HscB_oligo_C"/>
</dbReference>
<dbReference type="GO" id="GO:0051087">
    <property type="term" value="F:protein-folding chaperone binding"/>
    <property type="evidence" value="ECO:0007669"/>
    <property type="project" value="InterPro"/>
</dbReference>
<evidence type="ECO:0000256" key="1">
    <source>
        <dbReference type="ARBA" id="ARBA00010476"/>
    </source>
</evidence>
<evidence type="ECO:0000313" key="4">
    <source>
        <dbReference type="EMBL" id="OMJ20788.1"/>
    </source>
</evidence>
<evidence type="ECO:0000313" key="5">
    <source>
        <dbReference type="Proteomes" id="UP000187283"/>
    </source>
</evidence>
<dbReference type="Pfam" id="PF07743">
    <property type="entry name" value="HSCB_C"/>
    <property type="match status" value="1"/>
</dbReference>
<protein>
    <recommendedName>
        <fullName evidence="3">Co-chaperone HscB C-terminal oligomerisation domain-containing protein</fullName>
    </recommendedName>
</protein>
<gene>
    <name evidence="4" type="ORF">AYI70_g3886</name>
</gene>
<dbReference type="Gene3D" id="1.20.1280.20">
    <property type="entry name" value="HscB, C-terminal domain"/>
    <property type="match status" value="1"/>
</dbReference>
<dbReference type="PANTHER" id="PTHR14021:SF15">
    <property type="entry name" value="IRON-SULFUR CLUSTER CO-CHAPERONE PROTEIN HSCB"/>
    <property type="match status" value="1"/>
</dbReference>
<dbReference type="SUPFAM" id="SSF47144">
    <property type="entry name" value="HSC20 (HSCB), C-terminal oligomerisation domain"/>
    <property type="match status" value="1"/>
</dbReference>
<reference evidence="4 5" key="1">
    <citation type="submission" date="2017-01" db="EMBL/GenBank/DDBJ databases">
        <authorList>
            <person name="Mah S.A."/>
            <person name="Swanson W.J."/>
            <person name="Moy G.W."/>
            <person name="Vacquier V.D."/>
        </authorList>
    </citation>
    <scope>NUCLEOTIDE SEQUENCE [LARGE SCALE GENOMIC DNA]</scope>
    <source>
        <strain evidence="4 5">GSMNP</strain>
    </source>
</reference>
<dbReference type="GO" id="GO:0051259">
    <property type="term" value="P:protein complex oligomerization"/>
    <property type="evidence" value="ECO:0007669"/>
    <property type="project" value="InterPro"/>
</dbReference>
<keyword evidence="2" id="KW-0143">Chaperone</keyword>
<evidence type="ECO:0000259" key="3">
    <source>
        <dbReference type="Pfam" id="PF07743"/>
    </source>
</evidence>
<accession>A0A1R1Y1K3</accession>
<sequence length="77" mass="9201">MVIMETREKLEDISTEEEAKKIRKENFINIEDKIKEISEAFNQSDLEKAKKCTIELQYLNRIDDALETWSNTNKIFF</sequence>
<dbReference type="PANTHER" id="PTHR14021">
    <property type="entry name" value="IRON-SULFUR CLUSTER CO-CHAPERONE PROTEIN HSCB"/>
    <property type="match status" value="1"/>
</dbReference>